<keyword evidence="5" id="KW-0067">ATP-binding</keyword>
<keyword evidence="8" id="KW-1185">Reference proteome</keyword>
<dbReference type="Proteomes" id="UP000295518">
    <property type="component" value="Unassembled WGS sequence"/>
</dbReference>
<dbReference type="PANTHER" id="PTHR43085">
    <property type="entry name" value="HEXOKINASE FAMILY MEMBER"/>
    <property type="match status" value="1"/>
</dbReference>
<dbReference type="RefSeq" id="WP_094254560.1">
    <property type="nucleotide sequence ID" value="NZ_NNCE01000002.1"/>
</dbReference>
<comment type="caution">
    <text evidence="7">The sequence shown here is derived from an EMBL/GenBank/DDBJ whole genome shotgun (WGS) entry which is preliminary data.</text>
</comment>
<evidence type="ECO:0000313" key="8">
    <source>
        <dbReference type="Proteomes" id="UP000295518"/>
    </source>
</evidence>
<organism evidence="7 8">
    <name type="scientific">Mycoplasma testudineum</name>
    <dbReference type="NCBI Taxonomy" id="244584"/>
    <lineage>
        <taxon>Bacteria</taxon>
        <taxon>Bacillati</taxon>
        <taxon>Mycoplasmatota</taxon>
        <taxon>Mollicutes</taxon>
        <taxon>Mycoplasmataceae</taxon>
        <taxon>Mycoplasma</taxon>
    </lineage>
</organism>
<dbReference type="InterPro" id="IPR011611">
    <property type="entry name" value="PfkB_dom"/>
</dbReference>
<evidence type="ECO:0000259" key="6">
    <source>
        <dbReference type="Pfam" id="PF00294"/>
    </source>
</evidence>
<gene>
    <name evidence="7" type="ORF">EI74_0395</name>
</gene>
<sequence length="306" mass="34492">MIKIILPGEALIDQFKNSDNSIIDKVGGAPLNVTFALSKFKELSPYFVGIIGNDKYANLIEDDFNKYHMSKKYLQNKDVKTTLAKVTLDNDGERSFTFERGADETLEFEDIDFDILVLTSATAMLGGSLGHSYDKYLEKALKQNKLIVFDPNYRNSLYFDTNEFAKKILPYIDKSNIIKLSSEEANIILRYKNLDSNDFSFFKNYSDKLIFITMGSKGVKIILHGRIYQVDSIKVNQIDSTGAGDAFLGYFLGYFISRFFPKSLKEIDSEIVLTIARKASIAAALTTTKTGSISAMPEIIEIEKIK</sequence>
<keyword evidence="3" id="KW-0547">Nucleotide-binding</keyword>
<dbReference type="Pfam" id="PF00294">
    <property type="entry name" value="PfkB"/>
    <property type="match status" value="1"/>
</dbReference>
<dbReference type="InterPro" id="IPR050306">
    <property type="entry name" value="PfkB_Carbo_kinase"/>
</dbReference>
<evidence type="ECO:0000256" key="4">
    <source>
        <dbReference type="ARBA" id="ARBA00022777"/>
    </source>
</evidence>
<reference evidence="7 8" key="1">
    <citation type="submission" date="2019-03" db="EMBL/GenBank/DDBJ databases">
        <title>Genomic Encyclopedia of Archaeal and Bacterial Type Strains, Phase II (KMG-II): from individual species to whole genera.</title>
        <authorList>
            <person name="Goeker M."/>
        </authorList>
    </citation>
    <scope>NUCLEOTIDE SEQUENCE [LARGE SCALE GENOMIC DNA]</scope>
    <source>
        <strain evidence="7 8">ATCC 700618</strain>
    </source>
</reference>
<evidence type="ECO:0000256" key="5">
    <source>
        <dbReference type="ARBA" id="ARBA00022840"/>
    </source>
</evidence>
<dbReference type="EMBL" id="SNWN01000010">
    <property type="protein sequence ID" value="TDO20559.1"/>
    <property type="molecule type" value="Genomic_DNA"/>
</dbReference>
<dbReference type="GO" id="GO:0005524">
    <property type="term" value="F:ATP binding"/>
    <property type="evidence" value="ECO:0007669"/>
    <property type="project" value="UniProtKB-KW"/>
</dbReference>
<protein>
    <submittedName>
        <fullName evidence="7">Fructokinase/beta-fructofuranosidase</fullName>
    </submittedName>
</protein>
<dbReference type="InterPro" id="IPR029056">
    <property type="entry name" value="Ribokinase-like"/>
</dbReference>
<dbReference type="Gene3D" id="3.40.1190.20">
    <property type="match status" value="1"/>
</dbReference>
<keyword evidence="4 7" id="KW-0418">Kinase</keyword>
<name>A0A4V3C340_9MOLU</name>
<accession>A0A4V3C340</accession>
<dbReference type="AlphaFoldDB" id="A0A4V3C340"/>
<dbReference type="CDD" id="cd01167">
    <property type="entry name" value="bac_FRK"/>
    <property type="match status" value="1"/>
</dbReference>
<proteinExistence type="inferred from homology"/>
<evidence type="ECO:0000256" key="1">
    <source>
        <dbReference type="ARBA" id="ARBA00010688"/>
    </source>
</evidence>
<feature type="domain" description="Carbohydrate kinase PfkB" evidence="6">
    <location>
        <begin position="24"/>
        <end position="298"/>
    </location>
</feature>
<dbReference type="PANTHER" id="PTHR43085:SF1">
    <property type="entry name" value="PSEUDOURIDINE KINASE-RELATED"/>
    <property type="match status" value="1"/>
</dbReference>
<comment type="similarity">
    <text evidence="1">Belongs to the carbohydrate kinase PfkB family.</text>
</comment>
<evidence type="ECO:0000313" key="7">
    <source>
        <dbReference type="EMBL" id="TDO20559.1"/>
    </source>
</evidence>
<dbReference type="OrthoDB" id="9813569at2"/>
<keyword evidence="2" id="KW-0808">Transferase</keyword>
<evidence type="ECO:0000256" key="2">
    <source>
        <dbReference type="ARBA" id="ARBA00022679"/>
    </source>
</evidence>
<dbReference type="SUPFAM" id="SSF53613">
    <property type="entry name" value="Ribokinase-like"/>
    <property type="match status" value="1"/>
</dbReference>
<dbReference type="GO" id="GO:0016301">
    <property type="term" value="F:kinase activity"/>
    <property type="evidence" value="ECO:0007669"/>
    <property type="project" value="UniProtKB-KW"/>
</dbReference>
<evidence type="ECO:0000256" key="3">
    <source>
        <dbReference type="ARBA" id="ARBA00022741"/>
    </source>
</evidence>